<dbReference type="AlphaFoldDB" id="A0AAD6RFE5"/>
<dbReference type="EMBL" id="JAQIZT010000002">
    <property type="protein sequence ID" value="KAJ7007661.1"/>
    <property type="molecule type" value="Genomic_DNA"/>
</dbReference>
<gene>
    <name evidence="1" type="ORF">NC653_006634</name>
</gene>
<protein>
    <submittedName>
        <fullName evidence="1">Uncharacterized protein</fullName>
    </submittedName>
</protein>
<comment type="caution">
    <text evidence="1">The sequence shown here is derived from an EMBL/GenBank/DDBJ whole genome shotgun (WGS) entry which is preliminary data.</text>
</comment>
<organism evidence="1 2">
    <name type="scientific">Populus alba x Populus x berolinensis</name>
    <dbReference type="NCBI Taxonomy" id="444605"/>
    <lineage>
        <taxon>Eukaryota</taxon>
        <taxon>Viridiplantae</taxon>
        <taxon>Streptophyta</taxon>
        <taxon>Embryophyta</taxon>
        <taxon>Tracheophyta</taxon>
        <taxon>Spermatophyta</taxon>
        <taxon>Magnoliopsida</taxon>
        <taxon>eudicotyledons</taxon>
        <taxon>Gunneridae</taxon>
        <taxon>Pentapetalae</taxon>
        <taxon>rosids</taxon>
        <taxon>fabids</taxon>
        <taxon>Malpighiales</taxon>
        <taxon>Salicaceae</taxon>
        <taxon>Saliceae</taxon>
        <taxon>Populus</taxon>
    </lineage>
</organism>
<evidence type="ECO:0000313" key="2">
    <source>
        <dbReference type="Proteomes" id="UP001164929"/>
    </source>
</evidence>
<dbReference type="Proteomes" id="UP001164929">
    <property type="component" value="Chromosome 2"/>
</dbReference>
<accession>A0AAD6RFE5</accession>
<proteinExistence type="predicted"/>
<reference evidence="1" key="1">
    <citation type="journal article" date="2023" name="Mol. Ecol. Resour.">
        <title>Chromosome-level genome assembly of a triploid poplar Populus alba 'Berolinensis'.</title>
        <authorList>
            <person name="Chen S."/>
            <person name="Yu Y."/>
            <person name="Wang X."/>
            <person name="Wang S."/>
            <person name="Zhang T."/>
            <person name="Zhou Y."/>
            <person name="He R."/>
            <person name="Meng N."/>
            <person name="Wang Y."/>
            <person name="Liu W."/>
            <person name="Liu Z."/>
            <person name="Liu J."/>
            <person name="Guo Q."/>
            <person name="Huang H."/>
            <person name="Sederoff R.R."/>
            <person name="Wang G."/>
            <person name="Qu G."/>
            <person name="Chen S."/>
        </authorList>
    </citation>
    <scope>NUCLEOTIDE SEQUENCE</scope>
    <source>
        <strain evidence="1">SC-2020</strain>
    </source>
</reference>
<sequence length="95" mass="10927">MFTWESVRSGQIGARRCYFEELKKRKTAPVNILDVHQDCREERQAPKKELKRLQMDDRGGGRLWRVAVKRTGGSPVVGEVRVSREVDGSVVMKQI</sequence>
<keyword evidence="2" id="KW-1185">Reference proteome</keyword>
<evidence type="ECO:0000313" key="1">
    <source>
        <dbReference type="EMBL" id="KAJ7007661.1"/>
    </source>
</evidence>
<name>A0AAD6RFE5_9ROSI</name>